<gene>
    <name evidence="3" type="ORF">CEW91_06440</name>
</gene>
<dbReference type="InterPro" id="IPR003018">
    <property type="entry name" value="GAF"/>
</dbReference>
<proteinExistence type="inferred from homology"/>
<protein>
    <submittedName>
        <fullName evidence="3">GAF domain-containing protein</fullName>
    </submittedName>
</protein>
<organism evidence="3 4">
    <name type="scientific">Idiomarina piscisalsi</name>
    <dbReference type="NCBI Taxonomy" id="1096243"/>
    <lineage>
        <taxon>Bacteria</taxon>
        <taxon>Pseudomonadati</taxon>
        <taxon>Pseudomonadota</taxon>
        <taxon>Gammaproteobacteria</taxon>
        <taxon>Alteromonadales</taxon>
        <taxon>Idiomarinaceae</taxon>
        <taxon>Idiomarina</taxon>
    </lineage>
</organism>
<dbReference type="Gene3D" id="3.30.450.40">
    <property type="match status" value="1"/>
</dbReference>
<evidence type="ECO:0000259" key="2">
    <source>
        <dbReference type="Pfam" id="PF01590"/>
    </source>
</evidence>
<accession>A0ABN5AXC6</accession>
<dbReference type="Pfam" id="PF01590">
    <property type="entry name" value="GAF"/>
    <property type="match status" value="1"/>
</dbReference>
<dbReference type="InterPro" id="IPR051330">
    <property type="entry name" value="Phosphatase_reg/MetRdx"/>
</dbReference>
<keyword evidence="4" id="KW-1185">Reference proteome</keyword>
<evidence type="ECO:0000256" key="1">
    <source>
        <dbReference type="ARBA" id="ARBA00038454"/>
    </source>
</evidence>
<evidence type="ECO:0000313" key="4">
    <source>
        <dbReference type="Proteomes" id="UP000197717"/>
    </source>
</evidence>
<reference evidence="3 4" key="1">
    <citation type="submission" date="2017-06" db="EMBL/GenBank/DDBJ databases">
        <title>Complete genome sequence of Idiomarina piscisalsi strain 10PY1A isolated from soil of Soudi Arabia.</title>
        <authorList>
            <person name="Kim M.-C."/>
            <person name="Jung B.K."/>
            <person name="Budiyanto F."/>
            <person name="Nzila A."/>
            <person name="Shin J.-H."/>
        </authorList>
    </citation>
    <scope>NUCLEOTIDE SEQUENCE [LARGE SCALE GENOMIC DNA]</scope>
    <source>
        <strain evidence="3 4">10PY1A</strain>
    </source>
</reference>
<evidence type="ECO:0000313" key="3">
    <source>
        <dbReference type="EMBL" id="ASG66927.1"/>
    </source>
</evidence>
<name>A0ABN5AXC6_9GAMM</name>
<dbReference type="SUPFAM" id="SSF55781">
    <property type="entry name" value="GAF domain-like"/>
    <property type="match status" value="1"/>
</dbReference>
<feature type="domain" description="GAF" evidence="2">
    <location>
        <begin position="46"/>
        <end position="148"/>
    </location>
</feature>
<dbReference type="PANTHER" id="PTHR21021:SF15">
    <property type="entry name" value="FREE METHIONINE-R-SULFOXIDE REDUCTASE"/>
    <property type="match status" value="1"/>
</dbReference>
<comment type="similarity">
    <text evidence="1">Belongs to the free Met sulfoxide reductase family.</text>
</comment>
<dbReference type="InterPro" id="IPR029016">
    <property type="entry name" value="GAF-like_dom_sf"/>
</dbReference>
<dbReference type="PANTHER" id="PTHR21021">
    <property type="entry name" value="GAF/PUTATIVE CYTOSKELETAL PROTEIN"/>
    <property type="match status" value="1"/>
</dbReference>
<sequence length="154" mass="16647">MKAQLYSDLLRQAQAITEGESNLIANLSNISALLYDAIDDINWLGFYLADSNEELVLGPFQGKVACVRIPFGKGVCGVGAKTQQTQCVKNVHEFEGHIACDSASNSEIVAPIVVNGKTVAVLDIDSPSIGRFDHEDAAGFQKIADFCSNLNWQK</sequence>
<dbReference type="Proteomes" id="UP000197717">
    <property type="component" value="Chromosome"/>
</dbReference>
<dbReference type="EMBL" id="CP022133">
    <property type="protein sequence ID" value="ASG66927.1"/>
    <property type="molecule type" value="Genomic_DNA"/>
</dbReference>